<protein>
    <submittedName>
        <fullName evidence="2">Uncharacterized protein</fullName>
    </submittedName>
</protein>
<sequence length="162" mass="18688">MTRMISFFLVFFMFSVAEGFDMNQIPDFQDGGRCWVLSSEGPLGAPFMGKQVRIPGVIGSPRINDIWGRGRNWLNTCDSGIVGTESFAYREREPFRKEWGKVTKLRFKVAIRDRRGVWQIQTNGFPKLFPEIHDGKLIGVAVRFKTPNGESERYFPDPDYLR</sequence>
<reference evidence="2" key="1">
    <citation type="journal article" date="2015" name="Nature">
        <title>rRNA introns, odd ribosomes, and small enigmatic genomes across a large radiation of phyla.</title>
        <authorList>
            <person name="Brown C.T."/>
            <person name="Hug L.A."/>
            <person name="Thomas B.C."/>
            <person name="Sharon I."/>
            <person name="Castelle C.J."/>
            <person name="Singh A."/>
            <person name="Wilkins M.J."/>
            <person name="Williams K.H."/>
            <person name="Banfield J.F."/>
        </authorList>
    </citation>
    <scope>NUCLEOTIDE SEQUENCE [LARGE SCALE GENOMIC DNA]</scope>
</reference>
<feature type="signal peptide" evidence="1">
    <location>
        <begin position="1"/>
        <end position="19"/>
    </location>
</feature>
<evidence type="ECO:0000313" key="3">
    <source>
        <dbReference type="Proteomes" id="UP000034036"/>
    </source>
</evidence>
<dbReference type="Proteomes" id="UP000034036">
    <property type="component" value="Unassembled WGS sequence"/>
</dbReference>
<comment type="caution">
    <text evidence="2">The sequence shown here is derived from an EMBL/GenBank/DDBJ whole genome shotgun (WGS) entry which is preliminary data.</text>
</comment>
<gene>
    <name evidence="2" type="ORF">UV11_C0032G0002</name>
</gene>
<accession>A0A0G0ZC26</accession>
<evidence type="ECO:0000256" key="1">
    <source>
        <dbReference type="SAM" id="SignalP"/>
    </source>
</evidence>
<feature type="chain" id="PRO_5002535679" evidence="1">
    <location>
        <begin position="20"/>
        <end position="162"/>
    </location>
</feature>
<evidence type="ECO:0000313" key="2">
    <source>
        <dbReference type="EMBL" id="KKS46214.1"/>
    </source>
</evidence>
<name>A0A0G0ZC26_9BACT</name>
<proteinExistence type="predicted"/>
<dbReference type="EMBL" id="LCDF01000032">
    <property type="protein sequence ID" value="KKS46214.1"/>
    <property type="molecule type" value="Genomic_DNA"/>
</dbReference>
<dbReference type="AlphaFoldDB" id="A0A0G0ZC26"/>
<keyword evidence="1" id="KW-0732">Signal</keyword>
<organism evidence="2 3">
    <name type="scientific">Candidatus Giovannonibacteria bacterium GW2011_GWF2_42_19</name>
    <dbReference type="NCBI Taxonomy" id="1618659"/>
    <lineage>
        <taxon>Bacteria</taxon>
        <taxon>Candidatus Giovannoniibacteriota</taxon>
    </lineage>
</organism>